<sequence>MLARKLNKVEGSENMLKEVKTDFSTLNKTVTSHSISMKKLEAQMSQSSTHLNPILKECFLNDRVANPKNEDHVLAIMTQSGKVDKFIFLTDFVVLDYDIDVEISIILGRPFLATGRALVYIKSWELKLWVNNEDVKFNVCKSMKHPSDMNIVDIIDKYVFFGSNNPLPVIVANDLSKGKVEALIGVLKKFIKALGWSIVGRGWYCFLDRYSRYNKISITLEDQEKTIFMCPYEFDFEVKDYKGYEIQVADHLSHLESNEVLVDEKDIKVSFSDELVMAISHGSMPWYADYAYYVLCGIIPEGLNGYQRKRFLFDVKKFFWDELYVFREFGDHIIWRCVPKLRFGTPRVSSAIVVSTFAIDNLRNYCPSTGVKHKVDTLYHLKTSGQMEVSNREINNILTKMVNANHTDWSKNLEDALWA</sequence>
<protein>
    <submittedName>
        <fullName evidence="1">Uncharacterized protein</fullName>
    </submittedName>
</protein>
<organism evidence="1 2">
    <name type="scientific">Solanum verrucosum</name>
    <dbReference type="NCBI Taxonomy" id="315347"/>
    <lineage>
        <taxon>Eukaryota</taxon>
        <taxon>Viridiplantae</taxon>
        <taxon>Streptophyta</taxon>
        <taxon>Embryophyta</taxon>
        <taxon>Tracheophyta</taxon>
        <taxon>Spermatophyta</taxon>
        <taxon>Magnoliopsida</taxon>
        <taxon>eudicotyledons</taxon>
        <taxon>Gunneridae</taxon>
        <taxon>Pentapetalae</taxon>
        <taxon>asterids</taxon>
        <taxon>lamiids</taxon>
        <taxon>Solanales</taxon>
        <taxon>Solanaceae</taxon>
        <taxon>Solanoideae</taxon>
        <taxon>Solaneae</taxon>
        <taxon>Solanum</taxon>
    </lineage>
</organism>
<reference evidence="1" key="1">
    <citation type="submission" date="2023-08" db="EMBL/GenBank/DDBJ databases">
        <title>A de novo genome assembly of Solanum verrucosum Schlechtendal, a Mexican diploid species geographically isolated from the other diploid A-genome species in potato relatives.</title>
        <authorList>
            <person name="Hosaka K."/>
        </authorList>
    </citation>
    <scope>NUCLEOTIDE SEQUENCE</scope>
    <source>
        <tissue evidence="1">Young leaves</tissue>
    </source>
</reference>
<dbReference type="SUPFAM" id="SSF53098">
    <property type="entry name" value="Ribonuclease H-like"/>
    <property type="match status" value="1"/>
</dbReference>
<dbReference type="Gene3D" id="3.30.420.10">
    <property type="entry name" value="Ribonuclease H-like superfamily/Ribonuclease H"/>
    <property type="match status" value="1"/>
</dbReference>
<dbReference type="PANTHER" id="PTHR33067:SF9">
    <property type="entry name" value="RNA-DIRECTED DNA POLYMERASE"/>
    <property type="match status" value="1"/>
</dbReference>
<dbReference type="EMBL" id="CP133620">
    <property type="protein sequence ID" value="WMV46250.1"/>
    <property type="molecule type" value="Genomic_DNA"/>
</dbReference>
<accession>A0AAF0ZQW5</accession>
<evidence type="ECO:0000313" key="2">
    <source>
        <dbReference type="Proteomes" id="UP001234989"/>
    </source>
</evidence>
<dbReference type="InterPro" id="IPR012337">
    <property type="entry name" value="RNaseH-like_sf"/>
</dbReference>
<dbReference type="Proteomes" id="UP001234989">
    <property type="component" value="Chromosome 9"/>
</dbReference>
<dbReference type="InterPro" id="IPR036397">
    <property type="entry name" value="RNaseH_sf"/>
</dbReference>
<gene>
    <name evidence="1" type="ORF">MTR67_039635</name>
</gene>
<keyword evidence="2" id="KW-1185">Reference proteome</keyword>
<dbReference type="AlphaFoldDB" id="A0AAF0ZQW5"/>
<evidence type="ECO:0000313" key="1">
    <source>
        <dbReference type="EMBL" id="WMV46250.1"/>
    </source>
</evidence>
<dbReference type="GO" id="GO:0003676">
    <property type="term" value="F:nucleic acid binding"/>
    <property type="evidence" value="ECO:0007669"/>
    <property type="project" value="InterPro"/>
</dbReference>
<name>A0AAF0ZQW5_SOLVR</name>
<dbReference type="PANTHER" id="PTHR33067">
    <property type="entry name" value="RNA-DIRECTED DNA POLYMERASE-RELATED"/>
    <property type="match status" value="1"/>
</dbReference>
<proteinExistence type="predicted"/>